<keyword evidence="3" id="KW-1185">Reference proteome</keyword>
<dbReference type="Gene3D" id="3.40.50.1820">
    <property type="entry name" value="alpha/beta hydrolase"/>
    <property type="match status" value="1"/>
</dbReference>
<dbReference type="EMBL" id="JADIKE010000039">
    <property type="protein sequence ID" value="MBM7127398.1"/>
    <property type="molecule type" value="Genomic_DNA"/>
</dbReference>
<protein>
    <submittedName>
        <fullName evidence="2">Alpha/beta hydrolase</fullName>
    </submittedName>
</protein>
<accession>A0ABS2K852</accession>
<proteinExistence type="predicted"/>
<evidence type="ECO:0000259" key="1">
    <source>
        <dbReference type="Pfam" id="PF00561"/>
    </source>
</evidence>
<evidence type="ECO:0000313" key="2">
    <source>
        <dbReference type="EMBL" id="MBM7127398.1"/>
    </source>
</evidence>
<sequence length="286" mass="31614">MAIEGNVVLADGRNISFAEYGSPDGHPVLYFHGAPSSRLEPLLIGDDVFVRLGLRIIAPDRPGMGRSNFQPHRGFSDWPGDVTALADSLGLHKFSILGNSGGGVYVAACAARIPERLHSAVIVSGAWRMDQSHLLTHLPLVMRMTWLLAKHAPALLRLLLKNMSASVGSDLAQMKDILPQSDYDALERHGRYEAFSYVLREAMRQGSKGPAWDMRLYVHPLDVRLQDIRMPLHVFHGEKDSNVPIAMVREALTDIPSARLTAYQHEAHLSTLCNRFDDIAKALLKG</sequence>
<dbReference type="InterPro" id="IPR000073">
    <property type="entry name" value="AB_hydrolase_1"/>
</dbReference>
<keyword evidence="2" id="KW-0378">Hydrolase</keyword>
<dbReference type="GO" id="GO:0016787">
    <property type="term" value="F:hydrolase activity"/>
    <property type="evidence" value="ECO:0007669"/>
    <property type="project" value="UniProtKB-KW"/>
</dbReference>
<dbReference type="SUPFAM" id="SSF53474">
    <property type="entry name" value="alpha/beta-Hydrolases"/>
    <property type="match status" value="1"/>
</dbReference>
<dbReference type="RefSeq" id="WP_204683930.1">
    <property type="nucleotide sequence ID" value="NZ_BSNR01000014.1"/>
</dbReference>
<dbReference type="PRINTS" id="PR00111">
    <property type="entry name" value="ABHYDROLASE"/>
</dbReference>
<organism evidence="2 3">
    <name type="scientific">Dyella flava</name>
    <dbReference type="NCBI Taxonomy" id="1920170"/>
    <lineage>
        <taxon>Bacteria</taxon>
        <taxon>Pseudomonadati</taxon>
        <taxon>Pseudomonadota</taxon>
        <taxon>Gammaproteobacteria</taxon>
        <taxon>Lysobacterales</taxon>
        <taxon>Rhodanobacteraceae</taxon>
        <taxon>Dyella</taxon>
    </lineage>
</organism>
<gene>
    <name evidence="2" type="ORF">ISP19_18640</name>
</gene>
<evidence type="ECO:0000313" key="3">
    <source>
        <dbReference type="Proteomes" id="UP001430149"/>
    </source>
</evidence>
<dbReference type="InterPro" id="IPR029058">
    <property type="entry name" value="AB_hydrolase_fold"/>
</dbReference>
<dbReference type="PANTHER" id="PTHR45763:SF46">
    <property type="entry name" value="AB HYDROLASE-1 DOMAIN-CONTAINING PROTEIN"/>
    <property type="match status" value="1"/>
</dbReference>
<dbReference type="Proteomes" id="UP001430149">
    <property type="component" value="Unassembled WGS sequence"/>
</dbReference>
<dbReference type="Pfam" id="PF00561">
    <property type="entry name" value="Abhydrolase_1"/>
    <property type="match status" value="1"/>
</dbReference>
<feature type="domain" description="AB hydrolase-1" evidence="1">
    <location>
        <begin position="27"/>
        <end position="270"/>
    </location>
</feature>
<reference evidence="2" key="1">
    <citation type="submission" date="2020-10" db="EMBL/GenBank/DDBJ databases">
        <title>Phylogeny of dyella-like bacteria.</title>
        <authorList>
            <person name="Fu J."/>
        </authorList>
    </citation>
    <scope>NUCLEOTIDE SEQUENCE</scope>
    <source>
        <strain evidence="2">DHOC52</strain>
    </source>
</reference>
<comment type="caution">
    <text evidence="2">The sequence shown here is derived from an EMBL/GenBank/DDBJ whole genome shotgun (WGS) entry which is preliminary data.</text>
</comment>
<name>A0ABS2K852_9GAMM</name>
<dbReference type="PANTHER" id="PTHR45763">
    <property type="entry name" value="HYDROLASE, ALPHA/BETA FOLD FAMILY PROTEIN, EXPRESSED-RELATED"/>
    <property type="match status" value="1"/>
</dbReference>